<reference evidence="19 20" key="1">
    <citation type="submission" date="2024-01" db="EMBL/GenBank/DDBJ databases">
        <title>The genome of the rayed Mediterranean limpet Patella caerulea (Linnaeus, 1758).</title>
        <authorList>
            <person name="Anh-Thu Weber A."/>
            <person name="Halstead-Nussloch G."/>
        </authorList>
    </citation>
    <scope>NUCLEOTIDE SEQUENCE [LARGE SCALE GENOMIC DNA]</scope>
    <source>
        <strain evidence="19">AATW-2023a</strain>
        <tissue evidence="19">Whole specimen</tissue>
    </source>
</reference>
<evidence type="ECO:0000256" key="1">
    <source>
        <dbReference type="ARBA" id="ARBA00001947"/>
    </source>
</evidence>
<evidence type="ECO:0000313" key="20">
    <source>
        <dbReference type="Proteomes" id="UP001347796"/>
    </source>
</evidence>
<keyword evidence="10" id="KW-0378">Hydrolase</keyword>
<dbReference type="SUPFAM" id="SSF52540">
    <property type="entry name" value="P-loop containing nucleoside triphosphate hydrolases"/>
    <property type="match status" value="1"/>
</dbReference>
<dbReference type="Gene3D" id="3.40.1690.20">
    <property type="match status" value="1"/>
</dbReference>
<dbReference type="InterPro" id="IPR041569">
    <property type="entry name" value="AAA_lid_3"/>
</dbReference>
<proteinExistence type="inferred from homology"/>
<dbReference type="HAMAP" id="MF_01458">
    <property type="entry name" value="FtsH"/>
    <property type="match status" value="1"/>
</dbReference>
<dbReference type="GO" id="GO:0005524">
    <property type="term" value="F:ATP binding"/>
    <property type="evidence" value="ECO:0007669"/>
    <property type="project" value="UniProtKB-KW"/>
</dbReference>
<dbReference type="InterPro" id="IPR003593">
    <property type="entry name" value="AAA+_ATPase"/>
</dbReference>
<dbReference type="Gene3D" id="3.40.50.300">
    <property type="entry name" value="P-loop containing nucleotide triphosphate hydrolases"/>
    <property type="match status" value="1"/>
</dbReference>
<evidence type="ECO:0000256" key="3">
    <source>
        <dbReference type="ARBA" id="ARBA00004173"/>
    </source>
</evidence>
<evidence type="ECO:0000256" key="5">
    <source>
        <dbReference type="ARBA" id="ARBA00010550"/>
    </source>
</evidence>
<evidence type="ECO:0000256" key="12">
    <source>
        <dbReference type="ARBA" id="ARBA00022840"/>
    </source>
</evidence>
<comment type="similarity">
    <text evidence="5">In the N-terminal section; belongs to the AAA ATPase family.</text>
</comment>
<keyword evidence="7" id="KW-0812">Transmembrane</keyword>
<dbReference type="Pfam" id="PF17862">
    <property type="entry name" value="AAA_lid_3"/>
    <property type="match status" value="1"/>
</dbReference>
<evidence type="ECO:0000256" key="9">
    <source>
        <dbReference type="ARBA" id="ARBA00022741"/>
    </source>
</evidence>
<feature type="region of interest" description="Disordered" evidence="17">
    <location>
        <begin position="767"/>
        <end position="797"/>
    </location>
</feature>
<dbReference type="GO" id="GO:0004176">
    <property type="term" value="F:ATP-dependent peptidase activity"/>
    <property type="evidence" value="ECO:0007669"/>
    <property type="project" value="InterPro"/>
</dbReference>
<evidence type="ECO:0000256" key="10">
    <source>
        <dbReference type="ARBA" id="ARBA00022801"/>
    </source>
</evidence>
<keyword evidence="6" id="KW-0645">Protease</keyword>
<dbReference type="FunFam" id="1.10.8.60:FF:000033">
    <property type="entry name" value="paraplegin isoform X1"/>
    <property type="match status" value="1"/>
</dbReference>
<keyword evidence="12" id="KW-0067">ATP-binding</keyword>
<keyword evidence="16" id="KW-0472">Membrane</keyword>
<dbReference type="FunFam" id="3.40.50.300:FF:000277">
    <property type="entry name" value="ATP-dependent zinc metalloprotease FtsH"/>
    <property type="match status" value="1"/>
</dbReference>
<feature type="domain" description="AAA+ ATPase" evidence="18">
    <location>
        <begin position="361"/>
        <end position="501"/>
    </location>
</feature>
<dbReference type="InterPro" id="IPR037219">
    <property type="entry name" value="Peptidase_M41-like"/>
</dbReference>
<evidence type="ECO:0000256" key="13">
    <source>
        <dbReference type="ARBA" id="ARBA00022946"/>
    </source>
</evidence>
<dbReference type="AlphaFoldDB" id="A0AAN8Q3I1"/>
<dbReference type="InterPro" id="IPR005936">
    <property type="entry name" value="FtsH"/>
</dbReference>
<dbReference type="InterPro" id="IPR000642">
    <property type="entry name" value="Peptidase_M41"/>
</dbReference>
<dbReference type="GO" id="GO:0016887">
    <property type="term" value="F:ATP hydrolysis activity"/>
    <property type="evidence" value="ECO:0007669"/>
    <property type="project" value="InterPro"/>
</dbReference>
<dbReference type="Gene3D" id="1.20.58.760">
    <property type="entry name" value="Peptidase M41"/>
    <property type="match status" value="1"/>
</dbReference>
<evidence type="ECO:0000256" key="7">
    <source>
        <dbReference type="ARBA" id="ARBA00022692"/>
    </source>
</evidence>
<comment type="caution">
    <text evidence="19">The sequence shown here is derived from an EMBL/GenBank/DDBJ whole genome shotgun (WGS) entry which is preliminary data.</text>
</comment>
<keyword evidence="11" id="KW-0862">Zinc</keyword>
<dbReference type="GO" id="GO:0046872">
    <property type="term" value="F:metal ion binding"/>
    <property type="evidence" value="ECO:0007669"/>
    <property type="project" value="UniProtKB-KW"/>
</dbReference>
<dbReference type="SMART" id="SM00382">
    <property type="entry name" value="AAA"/>
    <property type="match status" value="1"/>
</dbReference>
<evidence type="ECO:0000256" key="8">
    <source>
        <dbReference type="ARBA" id="ARBA00022723"/>
    </source>
</evidence>
<keyword evidence="9" id="KW-0547">Nucleotide-binding</keyword>
<evidence type="ECO:0000259" key="18">
    <source>
        <dbReference type="SMART" id="SM00382"/>
    </source>
</evidence>
<evidence type="ECO:0000256" key="4">
    <source>
        <dbReference type="ARBA" id="ARBA00010044"/>
    </source>
</evidence>
<keyword evidence="15" id="KW-0482">Metalloprotease</keyword>
<organism evidence="19 20">
    <name type="scientific">Patella caerulea</name>
    <name type="common">Rayed Mediterranean limpet</name>
    <dbReference type="NCBI Taxonomy" id="87958"/>
    <lineage>
        <taxon>Eukaryota</taxon>
        <taxon>Metazoa</taxon>
        <taxon>Spiralia</taxon>
        <taxon>Lophotrochozoa</taxon>
        <taxon>Mollusca</taxon>
        <taxon>Gastropoda</taxon>
        <taxon>Patellogastropoda</taxon>
        <taxon>Patelloidea</taxon>
        <taxon>Patellidae</taxon>
        <taxon>Patella</taxon>
    </lineage>
</organism>
<dbReference type="FunFam" id="1.20.58.760:FF:000003">
    <property type="entry name" value="AFG3-like AAA ATPase 2"/>
    <property type="match status" value="1"/>
</dbReference>
<dbReference type="Pfam" id="PF00004">
    <property type="entry name" value="AAA"/>
    <property type="match status" value="1"/>
</dbReference>
<protein>
    <recommendedName>
        <fullName evidence="18">AAA+ ATPase domain-containing protein</fullName>
    </recommendedName>
</protein>
<dbReference type="Gene3D" id="1.10.8.60">
    <property type="match status" value="1"/>
</dbReference>
<name>A0AAN8Q3I1_PATCE</name>
<evidence type="ECO:0000313" key="19">
    <source>
        <dbReference type="EMBL" id="KAK6186176.1"/>
    </source>
</evidence>
<keyword evidence="14" id="KW-1133">Transmembrane helix</keyword>
<comment type="similarity">
    <text evidence="4">In the C-terminal section; belongs to the peptidase M41 family.</text>
</comment>
<evidence type="ECO:0000256" key="14">
    <source>
        <dbReference type="ARBA" id="ARBA00022989"/>
    </source>
</evidence>
<dbReference type="PANTHER" id="PTHR43655">
    <property type="entry name" value="ATP-DEPENDENT PROTEASE"/>
    <property type="match status" value="1"/>
</dbReference>
<dbReference type="EMBL" id="JAZGQO010000006">
    <property type="protein sequence ID" value="KAK6186176.1"/>
    <property type="molecule type" value="Genomic_DNA"/>
</dbReference>
<evidence type="ECO:0000256" key="16">
    <source>
        <dbReference type="ARBA" id="ARBA00023136"/>
    </source>
</evidence>
<keyword evidence="8" id="KW-0479">Metal-binding</keyword>
<evidence type="ECO:0000256" key="6">
    <source>
        <dbReference type="ARBA" id="ARBA00022670"/>
    </source>
</evidence>
<dbReference type="InterPro" id="IPR027417">
    <property type="entry name" value="P-loop_NTPase"/>
</dbReference>
<evidence type="ECO:0000256" key="2">
    <source>
        <dbReference type="ARBA" id="ARBA00004141"/>
    </source>
</evidence>
<evidence type="ECO:0000256" key="11">
    <source>
        <dbReference type="ARBA" id="ARBA00022833"/>
    </source>
</evidence>
<keyword evidence="20" id="KW-1185">Reference proteome</keyword>
<dbReference type="GO" id="GO:0034982">
    <property type="term" value="P:mitochondrial protein processing"/>
    <property type="evidence" value="ECO:0007669"/>
    <property type="project" value="TreeGrafter"/>
</dbReference>
<dbReference type="SUPFAM" id="SSF140990">
    <property type="entry name" value="FtsH protease domain-like"/>
    <property type="match status" value="1"/>
</dbReference>
<dbReference type="InterPro" id="IPR003959">
    <property type="entry name" value="ATPase_AAA_core"/>
</dbReference>
<dbReference type="InterPro" id="IPR050928">
    <property type="entry name" value="ATP-dep_Zn_Metalloprotease"/>
</dbReference>
<evidence type="ECO:0000256" key="15">
    <source>
        <dbReference type="ARBA" id="ARBA00023049"/>
    </source>
</evidence>
<dbReference type="Pfam" id="PF01434">
    <property type="entry name" value="Peptidase_M41"/>
    <property type="match status" value="1"/>
</dbReference>
<evidence type="ECO:0000256" key="17">
    <source>
        <dbReference type="SAM" id="MobiDB-lite"/>
    </source>
</evidence>
<keyword evidence="13" id="KW-0809">Transit peptide</keyword>
<feature type="compositionally biased region" description="Basic and acidic residues" evidence="17">
    <location>
        <begin position="770"/>
        <end position="779"/>
    </location>
</feature>
<dbReference type="Proteomes" id="UP001347796">
    <property type="component" value="Unassembled WGS sequence"/>
</dbReference>
<dbReference type="NCBIfam" id="TIGR01241">
    <property type="entry name" value="FtsH_fam"/>
    <property type="match status" value="1"/>
</dbReference>
<comment type="cofactor">
    <cofactor evidence="1">
        <name>Zn(2+)</name>
        <dbReference type="ChEBI" id="CHEBI:29105"/>
    </cofactor>
</comment>
<gene>
    <name evidence="19" type="ORF">SNE40_008267</name>
</gene>
<dbReference type="CDD" id="cd19501">
    <property type="entry name" value="RecA-like_FtsH"/>
    <property type="match status" value="1"/>
</dbReference>
<dbReference type="GO" id="GO:0005745">
    <property type="term" value="C:m-AAA complex"/>
    <property type="evidence" value="ECO:0007669"/>
    <property type="project" value="TreeGrafter"/>
</dbReference>
<accession>A0AAN8Q3I1</accession>
<comment type="subcellular location">
    <subcellularLocation>
        <location evidence="2">Membrane</location>
        <topology evidence="2">Multi-pass membrane protein</topology>
    </subcellularLocation>
    <subcellularLocation>
        <location evidence="3">Mitochondrion</location>
    </subcellularLocation>
</comment>
<dbReference type="GO" id="GO:0004222">
    <property type="term" value="F:metalloendopeptidase activity"/>
    <property type="evidence" value="ECO:0007669"/>
    <property type="project" value="InterPro"/>
</dbReference>
<sequence length="797" mass="88895">MNKLFCLSNPSPLRILLSNSVIQKCIVNSLEKKLHTCKNCEILRKGLSSKSYGIPNIVLKPHMCRLASYHSHTLRREIKAAGQILSRSGFHSNKDIACLLGIGRQTFSTSKTFYNRRNEKESEDEKKKKKEEEAMGRLFIGCLVASTLTMTSFMALRTWMEMTSPQSRSAPDSSLLGFISWNEFYHEMLLKGEVEGIIIKPKQELAIIRLHYGAVIKGKQSPMIGNQFFKMKVSDPFEFERKVRMCEEHLGIKPEDQIPIIDIHNSFSSTEALVILPAIILFLLFISRLSKRIKMSDMPSPTDMFSDVKKARFTRVDILSQQGKGISFKEVAGLKEAKQEIIEFVDYLKSPDRFKELGAKLPRGALLLGPPGCGKTLLAKAVATEAKVPFLAMAGSEFVEMIGGLGAARVRDLFKEAKKRAPCIVYIDEIDAVGKKRSGGNVGGVNSEGEQTLNQLLVEMDGMGTQEGVIMLASTNRADILDKALLRPGRFDRHITIDLPTFTERQELFDLYLKNLTVKNKTESLSHRLAQLTPGMSGADIANVCNEAAIHAARQGKKVIVGSDFDYSLERIIAGSEKKSGLMAPNEKKVVAYHESGHALVGWLLEHTDALLRISIVPRTNSTLGFAQYKPSDQKLYNEQELFERMCMALGGRAAEAVIFNHVTTGAQDDLKKVTQMAYDQVRSFGMNKVIGPISFPRQGEEQGPKPYSRKLAATIDEQVQILVGKAYRQTEGILQKNTDKLHLMAKKLLEKEVLTYDEVEVLIGPPPHGVKDKIEPHGWEGIMPSNDNNNKPKKSD</sequence>
<dbReference type="PANTHER" id="PTHR43655:SF8">
    <property type="entry name" value="PARAPLEGIN"/>
    <property type="match status" value="1"/>
</dbReference>